<proteinExistence type="predicted"/>
<organism evidence="2">
    <name type="scientific">Arundo donax</name>
    <name type="common">Giant reed</name>
    <name type="synonym">Donax arundinaceus</name>
    <dbReference type="NCBI Taxonomy" id="35708"/>
    <lineage>
        <taxon>Eukaryota</taxon>
        <taxon>Viridiplantae</taxon>
        <taxon>Streptophyta</taxon>
        <taxon>Embryophyta</taxon>
        <taxon>Tracheophyta</taxon>
        <taxon>Spermatophyta</taxon>
        <taxon>Magnoliopsida</taxon>
        <taxon>Liliopsida</taxon>
        <taxon>Poales</taxon>
        <taxon>Poaceae</taxon>
        <taxon>PACMAD clade</taxon>
        <taxon>Arundinoideae</taxon>
        <taxon>Arundineae</taxon>
        <taxon>Arundo</taxon>
    </lineage>
</organism>
<dbReference type="AlphaFoldDB" id="A0A0A9HHZ2"/>
<dbReference type="EMBL" id="GBRH01163425">
    <property type="protein sequence ID" value="JAE34471.1"/>
    <property type="molecule type" value="Transcribed_RNA"/>
</dbReference>
<reference evidence="2" key="1">
    <citation type="submission" date="2014-09" db="EMBL/GenBank/DDBJ databases">
        <authorList>
            <person name="Magalhaes I.L.F."/>
            <person name="Oliveira U."/>
            <person name="Santos F.R."/>
            <person name="Vidigal T.H.D.A."/>
            <person name="Brescovit A.D."/>
            <person name="Santos A.J."/>
        </authorList>
    </citation>
    <scope>NUCLEOTIDE SEQUENCE</scope>
    <source>
        <tissue evidence="2">Shoot tissue taken approximately 20 cm above the soil surface</tissue>
    </source>
</reference>
<feature type="compositionally biased region" description="Polar residues" evidence="1">
    <location>
        <begin position="23"/>
        <end position="43"/>
    </location>
</feature>
<protein>
    <submittedName>
        <fullName evidence="2">Protein Mo25</fullName>
    </submittedName>
</protein>
<reference evidence="2" key="2">
    <citation type="journal article" date="2015" name="Data Brief">
        <title>Shoot transcriptome of the giant reed, Arundo donax.</title>
        <authorList>
            <person name="Barrero R.A."/>
            <person name="Guerrero F.D."/>
            <person name="Moolhuijzen P."/>
            <person name="Goolsby J.A."/>
            <person name="Tidwell J."/>
            <person name="Bellgard S.E."/>
            <person name="Bellgard M.I."/>
        </authorList>
    </citation>
    <scope>NUCLEOTIDE SEQUENCE</scope>
    <source>
        <tissue evidence="2">Shoot tissue taken approximately 20 cm above the soil surface</tissue>
    </source>
</reference>
<evidence type="ECO:0000256" key="1">
    <source>
        <dbReference type="SAM" id="MobiDB-lite"/>
    </source>
</evidence>
<feature type="compositionally biased region" description="Polar residues" evidence="1">
    <location>
        <begin position="1"/>
        <end position="14"/>
    </location>
</feature>
<name>A0A0A9HHZ2_ARUDO</name>
<feature type="region of interest" description="Disordered" evidence="1">
    <location>
        <begin position="1"/>
        <end position="71"/>
    </location>
</feature>
<accession>A0A0A9HHZ2</accession>
<sequence length="92" mass="10386">MQLPSSCSKQQGNPEDQHDFQYTEHNNNFHQPSASIKCTSSGQDPFYPPNPRKADSEQRVKGRPPCKSQELSAKPALDLVLLLHHQKVFASR</sequence>
<evidence type="ECO:0000313" key="2">
    <source>
        <dbReference type="EMBL" id="JAE34471.1"/>
    </source>
</evidence>